<reference evidence="1 2" key="1">
    <citation type="submission" date="2014-01" db="EMBL/GenBank/DDBJ databases">
        <authorList>
            <person name="Durkin A.S."/>
            <person name="McCorrison J."/>
            <person name="Torralba M."/>
            <person name="Gillis M."/>
            <person name="Haft D.H."/>
            <person name="Methe B."/>
            <person name="Sutton G."/>
            <person name="Nelson K.E."/>
        </authorList>
    </citation>
    <scope>NUCLEOTIDE SEQUENCE [LARGE SCALE GENOMIC DNA]</scope>
    <source>
        <strain evidence="1 2">205/92</strain>
    </source>
</reference>
<dbReference type="RefSeq" id="WP_036962571.1">
    <property type="nucleotide sequence ID" value="NZ_JALD01000049.1"/>
</dbReference>
<dbReference type="EMBL" id="JALD01000049">
    <property type="protein sequence ID" value="EUD10616.1"/>
    <property type="molecule type" value="Genomic_DNA"/>
</dbReference>
<accession>A0AAV3M4E7</accession>
<gene>
    <name evidence="1" type="ORF">HMPREF1563_1960</name>
</gene>
<evidence type="ECO:0000313" key="2">
    <source>
        <dbReference type="Proteomes" id="UP000022311"/>
    </source>
</evidence>
<name>A0AAV3M4E7_9GAMM</name>
<evidence type="ECO:0000313" key="1">
    <source>
        <dbReference type="EMBL" id="EUD10616.1"/>
    </source>
</evidence>
<proteinExistence type="predicted"/>
<comment type="caution">
    <text evidence="1">The sequence shown here is derived from an EMBL/GenBank/DDBJ whole genome shotgun (WGS) entry which is preliminary data.</text>
</comment>
<organism evidence="1 2">
    <name type="scientific">Providencia alcalifaciens 205/92</name>
    <dbReference type="NCBI Taxonomy" id="1256988"/>
    <lineage>
        <taxon>Bacteria</taxon>
        <taxon>Pseudomonadati</taxon>
        <taxon>Pseudomonadota</taxon>
        <taxon>Gammaproteobacteria</taxon>
        <taxon>Enterobacterales</taxon>
        <taxon>Morganellaceae</taxon>
        <taxon>Providencia</taxon>
    </lineage>
</organism>
<sequence length="1330" mass="150167">MDNQKKGIFSRSNQHAVQLIYQDILQGEIQLGLYKNRGRVAKIHTDSFYLDGLKNSPQQDLAGQNAFALTNWLLDKPRLPGEQRTSYVLSTVDSSEFSGFEFHPQHSLWIDSFNSPHQWRDGEPRSQAQLVDLLLPSGQWHRNYNTVILATDANDLQVELIKHWLELTGGSVILIENDENEISLPIQQLLNELTPINVHEEAQAIQPTQKSAGLLVTSYQPEKRVESSNCTITNLSFYDSELADNTDTTVWIYEGVITPTQFDDVRIYVDTQYHSEELILEVGSNTQIIAEHNEFGEVYLSRVNKNQHIPIKITTKTQGTAPKIRLGWGFSDSESIHAIPDTAFHYVPANHIPNNQPESPPITQKTPQQTTFNPYGFQQTLVLPATSINSLALTDDILKNSHYFTLVINSSRQNIALRLDDITLSESDSWHELAIKIETEVNQQLVANELPPVTLQYSQGRLLLKCEGMIVSQFQLKDSQRRPILIVENPNGNANQLIIGAISGRLPTHEDIAYFQLIESPLFGKVELNSQTGEWVYRPDEQRHFQGHDQFDVSAVMEDGSVSAPMSIQLQSESAPDVSIPGQRTFTLPDPIYHQPELRDDKTPADMQVLNVQMAQTHLLAPNSPHFTLTANRWALLKVDLISPSAANAPDIVAIIRNKSGIELERVILTGPQKLPTNIDERPQSPSIEAQDLHRNSYTAPIRGKWIQPEIQIQIMAGDTPIIQPYTDAEGWFSPPVKHVTPIIAHVTNKSLYQPGHGSYAYSPLSWGLEAAAKLPTHQFSLFSYPSLAKQPSLFPYLIKEGNAYTDDNNLIHLLYDAPKTIEEPSRSQIGWAYQDSQKAARRTKLYSEFFYSSINRLPMSGGSSGVIGLATHHFGGGITKPSILWHETFGHGLSLGHTTGSRYPYAAESHGETIAFDQYRQQYTTYFDKDQNSEIMPAMYPRDYAHFTEQYDAFLSHADYLAYRAQQFLARIDEQEIPREYLPVYQLNGSFLSLADGSLHPYSQLTVTQTLGHLISKEYLDANHHLKITYATQNGLLTETMPISLGGNELNVNIANKGELVSLEIIKDQDDTTLYHYKNPESLANRLFIHGNGKAVPNELQMDNYWRGSKLFWAYDGDNQALCATWVENGRLNQQYFSLKMPCNQHQVNTEAKFTPLNHLNLYSDSQSASETHVVSDVRLLSDVQLNQRIDIKQLGIQTNSDTNYWVTLLVYDERDELQEYAPLEAWYLSVQDDTLIVKGTIDSTPNLNIAGIKVHIDSHLQDDATASTILIQQNEYALAENREWLNYDRPVEFNSLISHMSGMKENTISAQQQASQWVEAMHFVPLAA</sequence>
<dbReference type="Proteomes" id="UP000022311">
    <property type="component" value="Unassembled WGS sequence"/>
</dbReference>
<protein>
    <submittedName>
        <fullName evidence="1">Uncharacterized protein</fullName>
    </submittedName>
</protein>